<sequence>MGQQRSWVGSCIVHCTMSKMYVWDNWAGGTSECHKEDETRLHTPDWLFGVSGMFVEGAMCIVSSPNIVHCTWIKDVGSVPMCRAECFVTPHNTRGDCSAK</sequence>
<accession>A0A7S4GJ19</accession>
<proteinExistence type="predicted"/>
<protein>
    <submittedName>
        <fullName evidence="1">Uncharacterized protein</fullName>
    </submittedName>
</protein>
<dbReference type="AlphaFoldDB" id="A0A7S4GJ19"/>
<gene>
    <name evidence="1" type="ORF">EGYM00163_LOCUS49806</name>
</gene>
<dbReference type="EMBL" id="HBJA01144559">
    <property type="protein sequence ID" value="CAE0838434.1"/>
    <property type="molecule type" value="Transcribed_RNA"/>
</dbReference>
<organism evidence="1">
    <name type="scientific">Eutreptiella gymnastica</name>
    <dbReference type="NCBI Taxonomy" id="73025"/>
    <lineage>
        <taxon>Eukaryota</taxon>
        <taxon>Discoba</taxon>
        <taxon>Euglenozoa</taxon>
        <taxon>Euglenida</taxon>
        <taxon>Spirocuta</taxon>
        <taxon>Euglenophyceae</taxon>
        <taxon>Eutreptiales</taxon>
        <taxon>Eutreptiaceae</taxon>
        <taxon>Eutreptiella</taxon>
    </lineage>
</organism>
<reference evidence="1" key="1">
    <citation type="submission" date="2021-01" db="EMBL/GenBank/DDBJ databases">
        <authorList>
            <person name="Corre E."/>
            <person name="Pelletier E."/>
            <person name="Niang G."/>
            <person name="Scheremetjew M."/>
            <person name="Finn R."/>
            <person name="Kale V."/>
            <person name="Holt S."/>
            <person name="Cochrane G."/>
            <person name="Meng A."/>
            <person name="Brown T."/>
            <person name="Cohen L."/>
        </authorList>
    </citation>
    <scope>NUCLEOTIDE SEQUENCE</scope>
    <source>
        <strain evidence="1">CCMP1594</strain>
    </source>
</reference>
<name>A0A7S4GJ19_9EUGL</name>
<evidence type="ECO:0000313" key="1">
    <source>
        <dbReference type="EMBL" id="CAE0838434.1"/>
    </source>
</evidence>